<feature type="non-terminal residue" evidence="2">
    <location>
        <position position="1"/>
    </location>
</feature>
<gene>
    <name evidence="2" type="ORF">CRG98_047250</name>
</gene>
<accession>A0A2I0HKW7</accession>
<protein>
    <submittedName>
        <fullName evidence="2">Uncharacterized protein</fullName>
    </submittedName>
</protein>
<feature type="region of interest" description="Disordered" evidence="1">
    <location>
        <begin position="1"/>
        <end position="63"/>
    </location>
</feature>
<evidence type="ECO:0000256" key="1">
    <source>
        <dbReference type="SAM" id="MobiDB-lite"/>
    </source>
</evidence>
<sequence>ELSQPPALSLTSVRPLLRPKPAKTVGKPPGFPIFNWKLPTPRSSRQHNRVPRPLSHAPDTNDVPFHPTTLASRAFTFKGFLTTLTLPREEVVAVRGPTNRAQPPFSPLLPCRVLVTLPSFLSLFPACSGFGTSGAFHDHPDMLPRSPTNPTLHLAVVGVSVPSRFPVIAAAAPYPGNLLPDAQTESSDSQDHLPDSFPRASRLGNAHLLLREVRIFDLYFYEVLMCFKVRNM</sequence>
<evidence type="ECO:0000313" key="3">
    <source>
        <dbReference type="Proteomes" id="UP000233551"/>
    </source>
</evidence>
<name>A0A2I0HKW7_PUNGR</name>
<dbReference type="Proteomes" id="UP000233551">
    <property type="component" value="Unassembled WGS sequence"/>
</dbReference>
<evidence type="ECO:0000313" key="2">
    <source>
        <dbReference type="EMBL" id="PKI32359.1"/>
    </source>
</evidence>
<dbReference type="AlphaFoldDB" id="A0A2I0HKW7"/>
<proteinExistence type="predicted"/>
<dbReference type="EMBL" id="PGOL01007788">
    <property type="protein sequence ID" value="PKI32359.1"/>
    <property type="molecule type" value="Genomic_DNA"/>
</dbReference>
<comment type="caution">
    <text evidence="2">The sequence shown here is derived from an EMBL/GenBank/DDBJ whole genome shotgun (WGS) entry which is preliminary data.</text>
</comment>
<organism evidence="2 3">
    <name type="scientific">Punica granatum</name>
    <name type="common">Pomegranate</name>
    <dbReference type="NCBI Taxonomy" id="22663"/>
    <lineage>
        <taxon>Eukaryota</taxon>
        <taxon>Viridiplantae</taxon>
        <taxon>Streptophyta</taxon>
        <taxon>Embryophyta</taxon>
        <taxon>Tracheophyta</taxon>
        <taxon>Spermatophyta</taxon>
        <taxon>Magnoliopsida</taxon>
        <taxon>eudicotyledons</taxon>
        <taxon>Gunneridae</taxon>
        <taxon>Pentapetalae</taxon>
        <taxon>rosids</taxon>
        <taxon>malvids</taxon>
        <taxon>Myrtales</taxon>
        <taxon>Lythraceae</taxon>
        <taxon>Punica</taxon>
    </lineage>
</organism>
<reference evidence="2 3" key="1">
    <citation type="submission" date="2017-11" db="EMBL/GenBank/DDBJ databases">
        <title>De-novo sequencing of pomegranate (Punica granatum L.) genome.</title>
        <authorList>
            <person name="Akparov Z."/>
            <person name="Amiraslanov A."/>
            <person name="Hajiyeva S."/>
            <person name="Abbasov M."/>
            <person name="Kaur K."/>
            <person name="Hamwieh A."/>
            <person name="Solovyev V."/>
            <person name="Salamov A."/>
            <person name="Braich B."/>
            <person name="Kosarev P."/>
            <person name="Mahmoud A."/>
            <person name="Hajiyev E."/>
            <person name="Babayeva S."/>
            <person name="Izzatullayeva V."/>
            <person name="Mammadov A."/>
            <person name="Mammadov A."/>
            <person name="Sharifova S."/>
            <person name="Ojaghi J."/>
            <person name="Eynullazada K."/>
            <person name="Bayramov B."/>
            <person name="Abdulazimova A."/>
            <person name="Shahmuradov I."/>
        </authorList>
    </citation>
    <scope>NUCLEOTIDE SEQUENCE [LARGE SCALE GENOMIC DNA]</scope>
    <source>
        <strain evidence="3">cv. AG2017</strain>
        <tissue evidence="2">Leaf</tissue>
    </source>
</reference>
<keyword evidence="3" id="KW-1185">Reference proteome</keyword>